<sequence length="73" mass="7733">MGLSLGNPGLLLGDQAVSDCQVGLLRCHRGLGLGQFCAGLCQVGLVVTVLDAYQHIPCLDRLIILYHHLGHVA</sequence>
<accession>A0A109LFM3</accession>
<evidence type="ECO:0000313" key="2">
    <source>
        <dbReference type="Proteomes" id="UP000061348"/>
    </source>
</evidence>
<organism evidence="1 2">
    <name type="scientific">Pseudomonas fluorescens</name>
    <dbReference type="NCBI Taxonomy" id="294"/>
    <lineage>
        <taxon>Bacteria</taxon>
        <taxon>Pseudomonadati</taxon>
        <taxon>Pseudomonadota</taxon>
        <taxon>Gammaproteobacteria</taxon>
        <taxon>Pseudomonadales</taxon>
        <taxon>Pseudomonadaceae</taxon>
        <taxon>Pseudomonas</taxon>
    </lineage>
</organism>
<proteinExistence type="predicted"/>
<dbReference type="Proteomes" id="UP000061348">
    <property type="component" value="Unassembled WGS sequence"/>
</dbReference>
<gene>
    <name evidence="1" type="ORF">PFLmoz3_03617</name>
</gene>
<comment type="caution">
    <text evidence="1">The sequence shown here is derived from an EMBL/GenBank/DDBJ whole genome shotgun (WGS) entry which is preliminary data.</text>
</comment>
<protein>
    <submittedName>
        <fullName evidence="1">Uncharacterized protein</fullName>
    </submittedName>
</protein>
<reference evidence="1 2" key="1">
    <citation type="submission" date="2015-05" db="EMBL/GenBank/DDBJ databases">
        <title>A genomic and transcriptomic approach to investigate the blue pigment phenotype in Pseudomonas fluorescens.</title>
        <authorList>
            <person name="Andreani N.A."/>
            <person name="Cardazzo B."/>
        </authorList>
    </citation>
    <scope>NUCLEOTIDE SEQUENCE [LARGE SCALE GENOMIC DNA]</scope>
    <source>
        <strain evidence="1 2">Ps_22</strain>
    </source>
</reference>
<dbReference type="AlphaFoldDB" id="A0A109LFM3"/>
<dbReference type="EMBL" id="LCYA01000088">
    <property type="protein sequence ID" value="KWV86751.1"/>
    <property type="molecule type" value="Genomic_DNA"/>
</dbReference>
<evidence type="ECO:0000313" key="1">
    <source>
        <dbReference type="EMBL" id="KWV86751.1"/>
    </source>
</evidence>
<name>A0A109LFM3_PSEFL</name>